<dbReference type="GO" id="GO:0000976">
    <property type="term" value="F:transcription cis-regulatory region binding"/>
    <property type="evidence" value="ECO:0007669"/>
    <property type="project" value="TreeGrafter"/>
</dbReference>
<evidence type="ECO:0000313" key="7">
    <source>
        <dbReference type="Proteomes" id="UP000604481"/>
    </source>
</evidence>
<evidence type="ECO:0000256" key="1">
    <source>
        <dbReference type="ARBA" id="ARBA00009437"/>
    </source>
</evidence>
<evidence type="ECO:0000256" key="2">
    <source>
        <dbReference type="ARBA" id="ARBA00023015"/>
    </source>
</evidence>
<reference evidence="6 7" key="1">
    <citation type="submission" date="2020-10" db="EMBL/GenBank/DDBJ databases">
        <title>The genome sequence of Chitinilyticum litopenaei 4Y14.</title>
        <authorList>
            <person name="Liu Y."/>
        </authorList>
    </citation>
    <scope>NUCLEOTIDE SEQUENCE [LARGE SCALE GENOMIC DNA]</scope>
    <source>
        <strain evidence="6 7">4Y14</strain>
    </source>
</reference>
<dbReference type="RefSeq" id="WP_194115098.1">
    <property type="nucleotide sequence ID" value="NZ_JADFUA010000002.1"/>
</dbReference>
<feature type="domain" description="HTH lysR-type" evidence="5">
    <location>
        <begin position="6"/>
        <end position="58"/>
    </location>
</feature>
<dbReference type="Pfam" id="PF03466">
    <property type="entry name" value="LysR_substrate"/>
    <property type="match status" value="1"/>
</dbReference>
<evidence type="ECO:0000259" key="5">
    <source>
        <dbReference type="PROSITE" id="PS50931"/>
    </source>
</evidence>
<dbReference type="PANTHER" id="PTHR30126">
    <property type="entry name" value="HTH-TYPE TRANSCRIPTIONAL REGULATOR"/>
    <property type="match status" value="1"/>
</dbReference>
<keyword evidence="4" id="KW-0804">Transcription</keyword>
<dbReference type="Gene3D" id="3.40.190.10">
    <property type="entry name" value="Periplasmic binding protein-like II"/>
    <property type="match status" value="2"/>
</dbReference>
<dbReference type="SUPFAM" id="SSF53850">
    <property type="entry name" value="Periplasmic binding protein-like II"/>
    <property type="match status" value="1"/>
</dbReference>
<accession>A0A8J7FLM6</accession>
<proteinExistence type="inferred from homology"/>
<dbReference type="InterPro" id="IPR036388">
    <property type="entry name" value="WH-like_DNA-bd_sf"/>
</dbReference>
<evidence type="ECO:0000256" key="4">
    <source>
        <dbReference type="ARBA" id="ARBA00023163"/>
    </source>
</evidence>
<name>A0A8J7FLM6_9NEIS</name>
<evidence type="ECO:0000313" key="6">
    <source>
        <dbReference type="EMBL" id="MBE9608581.1"/>
    </source>
</evidence>
<dbReference type="InterPro" id="IPR005119">
    <property type="entry name" value="LysR_subst-bd"/>
</dbReference>
<dbReference type="EMBL" id="JADFUA010000002">
    <property type="protein sequence ID" value="MBE9608581.1"/>
    <property type="molecule type" value="Genomic_DNA"/>
</dbReference>
<sequence length="300" mass="33140">MVNPLWLRSFLAVVNAGTYTQAAEQLNLTQAAVSQHIARLEAQTGRLFVRNGRRQELTPRGLAVLHYAEQIGIAESRLRDALQAEGPVRGPIRLATPGSVGLILYPRLLAWLREHPDITLEMRFAPEPSVTQALLAQDVELGIVTLPPAAPNLLCEALGKEELCLALPAAKPAASWENLRELGWIGHPDGEAMATRWLARAFPGRRLAELPQRGFINQIGMILQPVAAGMGFAILPRLAIDAFHDQQAITLWPQSHPVSDTLWLVRRKEWPLSRQAELASRQIHELLAQHLSPTHSPLPT</sequence>
<comment type="similarity">
    <text evidence="1">Belongs to the LysR transcriptional regulatory family.</text>
</comment>
<keyword evidence="2" id="KW-0805">Transcription regulation</keyword>
<dbReference type="PROSITE" id="PS50931">
    <property type="entry name" value="HTH_LYSR"/>
    <property type="match status" value="1"/>
</dbReference>
<gene>
    <name evidence="6" type="ORF">INR99_04395</name>
</gene>
<dbReference type="AlphaFoldDB" id="A0A8J7FLM6"/>
<dbReference type="GO" id="GO:0003700">
    <property type="term" value="F:DNA-binding transcription factor activity"/>
    <property type="evidence" value="ECO:0007669"/>
    <property type="project" value="InterPro"/>
</dbReference>
<dbReference type="CDD" id="cd05466">
    <property type="entry name" value="PBP2_LTTR_substrate"/>
    <property type="match status" value="1"/>
</dbReference>
<dbReference type="PANTHER" id="PTHR30126:SF99">
    <property type="entry name" value="TRANSCRIPTIONAL REGULATOR LYSR FAMILY"/>
    <property type="match status" value="1"/>
</dbReference>
<dbReference type="Pfam" id="PF00126">
    <property type="entry name" value="HTH_1"/>
    <property type="match status" value="1"/>
</dbReference>
<protein>
    <submittedName>
        <fullName evidence="6">LysR family transcriptional regulator</fullName>
    </submittedName>
</protein>
<dbReference type="SUPFAM" id="SSF46785">
    <property type="entry name" value="Winged helix' DNA-binding domain"/>
    <property type="match status" value="1"/>
</dbReference>
<dbReference type="Gene3D" id="1.10.10.10">
    <property type="entry name" value="Winged helix-like DNA-binding domain superfamily/Winged helix DNA-binding domain"/>
    <property type="match status" value="1"/>
</dbReference>
<keyword evidence="3" id="KW-0238">DNA-binding</keyword>
<keyword evidence="7" id="KW-1185">Reference proteome</keyword>
<dbReference type="Proteomes" id="UP000604481">
    <property type="component" value="Unassembled WGS sequence"/>
</dbReference>
<dbReference type="InterPro" id="IPR036390">
    <property type="entry name" value="WH_DNA-bd_sf"/>
</dbReference>
<comment type="caution">
    <text evidence="6">The sequence shown here is derived from an EMBL/GenBank/DDBJ whole genome shotgun (WGS) entry which is preliminary data.</text>
</comment>
<dbReference type="InterPro" id="IPR000847">
    <property type="entry name" value="LysR_HTH_N"/>
</dbReference>
<evidence type="ECO:0000256" key="3">
    <source>
        <dbReference type="ARBA" id="ARBA00023125"/>
    </source>
</evidence>
<organism evidence="6 7">
    <name type="scientific">Chitinilyticum piscinae</name>
    <dbReference type="NCBI Taxonomy" id="2866724"/>
    <lineage>
        <taxon>Bacteria</taxon>
        <taxon>Pseudomonadati</taxon>
        <taxon>Pseudomonadota</taxon>
        <taxon>Betaproteobacteria</taxon>
        <taxon>Neisseriales</taxon>
        <taxon>Chitinibacteraceae</taxon>
        <taxon>Chitinilyticum</taxon>
    </lineage>
</organism>